<feature type="region of interest" description="Disordered" evidence="1">
    <location>
        <begin position="66"/>
        <end position="104"/>
    </location>
</feature>
<organism evidence="2 3">
    <name type="scientific">Musa troglodytarum</name>
    <name type="common">fe'i banana</name>
    <dbReference type="NCBI Taxonomy" id="320322"/>
    <lineage>
        <taxon>Eukaryota</taxon>
        <taxon>Viridiplantae</taxon>
        <taxon>Streptophyta</taxon>
        <taxon>Embryophyta</taxon>
        <taxon>Tracheophyta</taxon>
        <taxon>Spermatophyta</taxon>
        <taxon>Magnoliopsida</taxon>
        <taxon>Liliopsida</taxon>
        <taxon>Zingiberales</taxon>
        <taxon>Musaceae</taxon>
        <taxon>Musa</taxon>
    </lineage>
</organism>
<reference evidence="2" key="1">
    <citation type="submission" date="2022-05" db="EMBL/GenBank/DDBJ databases">
        <title>The Musa troglodytarum L. genome provides insights into the mechanism of non-climacteric behaviour and enrichment of carotenoids.</title>
        <authorList>
            <person name="Wang J."/>
        </authorList>
    </citation>
    <scope>NUCLEOTIDE SEQUENCE</scope>
    <source>
        <tissue evidence="2">Leaf</tissue>
    </source>
</reference>
<dbReference type="AlphaFoldDB" id="A0A9E7F014"/>
<evidence type="ECO:0000313" key="3">
    <source>
        <dbReference type="Proteomes" id="UP001055439"/>
    </source>
</evidence>
<evidence type="ECO:0000313" key="2">
    <source>
        <dbReference type="EMBL" id="URD85987.1"/>
    </source>
</evidence>
<dbReference type="EMBL" id="CP097504">
    <property type="protein sequence ID" value="URD85987.1"/>
    <property type="molecule type" value="Genomic_DNA"/>
</dbReference>
<protein>
    <submittedName>
        <fullName evidence="2">Uncharacterized protein</fullName>
    </submittedName>
</protein>
<dbReference type="Proteomes" id="UP001055439">
    <property type="component" value="Chromosome 2"/>
</dbReference>
<gene>
    <name evidence="2" type="ORF">MUK42_25606</name>
</gene>
<evidence type="ECO:0000256" key="1">
    <source>
        <dbReference type="SAM" id="MobiDB-lite"/>
    </source>
</evidence>
<feature type="compositionally biased region" description="Basic and acidic residues" evidence="1">
    <location>
        <begin position="95"/>
        <end position="104"/>
    </location>
</feature>
<keyword evidence="3" id="KW-1185">Reference proteome</keyword>
<sequence length="162" mass="18892">MRENVRERRNLVMLLRGEELMQSDEYGVPDLCQLSLSKREGKDTSGIRAFPQERNTALVLLSSQEKLHEHRQSLPSEIHSLTRKSRDQKIKKKSRENSPTKDHWTETNHLHLTINKQNPVFLEDHVKAQQITKQILWVADELQRNLQTSREQSSGLSFSGQQ</sequence>
<proteinExistence type="predicted"/>
<accession>A0A9E7F014</accession>
<name>A0A9E7F014_9LILI</name>